<evidence type="ECO:0000256" key="4">
    <source>
        <dbReference type="ARBA" id="ARBA00022840"/>
    </source>
</evidence>
<evidence type="ECO:0000313" key="9">
    <source>
        <dbReference type="Proteomes" id="UP000298693"/>
    </source>
</evidence>
<keyword evidence="1 6" id="KW-0547">Nucleotide-binding</keyword>
<dbReference type="InterPro" id="IPR014016">
    <property type="entry name" value="UvrD-like_ATP-bd"/>
</dbReference>
<keyword evidence="4 6" id="KW-0067">ATP-binding</keyword>
<dbReference type="Gene3D" id="3.40.50.300">
    <property type="entry name" value="P-loop containing nucleotide triphosphate hydrolases"/>
    <property type="match status" value="2"/>
</dbReference>
<evidence type="ECO:0000256" key="3">
    <source>
        <dbReference type="ARBA" id="ARBA00022806"/>
    </source>
</evidence>
<feature type="domain" description="UvrD-like helicase ATP-binding" evidence="7">
    <location>
        <begin position="209"/>
        <end position="544"/>
    </location>
</feature>
<dbReference type="GO" id="GO:0000725">
    <property type="term" value="P:recombinational repair"/>
    <property type="evidence" value="ECO:0007669"/>
    <property type="project" value="TreeGrafter"/>
</dbReference>
<evidence type="ECO:0000313" key="8">
    <source>
        <dbReference type="EMBL" id="QCO13967.1"/>
    </source>
</evidence>
<evidence type="ECO:0000259" key="7">
    <source>
        <dbReference type="PROSITE" id="PS51198"/>
    </source>
</evidence>
<keyword evidence="3 6" id="KW-0347">Helicase</keyword>
<dbReference type="GO" id="GO:0005524">
    <property type="term" value="F:ATP binding"/>
    <property type="evidence" value="ECO:0007669"/>
    <property type="project" value="UniProtKB-UniRule"/>
</dbReference>
<feature type="binding site" evidence="6">
    <location>
        <begin position="230"/>
        <end position="237"/>
    </location>
    <ligand>
        <name>ATP</name>
        <dbReference type="ChEBI" id="CHEBI:30616"/>
    </ligand>
</feature>
<organism evidence="8 9">
    <name type="scientific">Azospirillum brasilense</name>
    <dbReference type="NCBI Taxonomy" id="192"/>
    <lineage>
        <taxon>Bacteria</taxon>
        <taxon>Pseudomonadati</taxon>
        <taxon>Pseudomonadota</taxon>
        <taxon>Alphaproteobacteria</taxon>
        <taxon>Rhodospirillales</taxon>
        <taxon>Azospirillaceae</taxon>
        <taxon>Azospirillum</taxon>
    </lineage>
</organism>
<dbReference type="PANTHER" id="PTHR11070">
    <property type="entry name" value="UVRD / RECB / PCRA DNA HELICASE FAMILY MEMBER"/>
    <property type="match status" value="1"/>
</dbReference>
<name>A0A4D8QUX3_AZOBR</name>
<dbReference type="EMBL" id="CP032345">
    <property type="protein sequence ID" value="QCO13967.1"/>
    <property type="molecule type" value="Genomic_DNA"/>
</dbReference>
<protein>
    <recommendedName>
        <fullName evidence="5">DNA 3'-5' helicase II</fullName>
    </recommendedName>
</protein>
<evidence type="ECO:0000256" key="6">
    <source>
        <dbReference type="PROSITE-ProRule" id="PRU00560"/>
    </source>
</evidence>
<sequence length="737" mass="83681">MITWNVELSALKMFTTYTRLLDLLRSGALPEDGLTLFRVGQMLYALGPDATEQSQLAVIRMTGGGIVDSLPEERHSEALSRALTASLSVFEASVKIPEGWHKFNHGSIVTFQSDAKNVGENVRLLLDRRPDGSNHSYIFGVDTENKDWSELIPDFDLFRRAIASYPKALLFHRRRRRENGGLRNVFDLGDNMPNSIAGGWSYDSWLDRLTQHQRRFVIETPASQSIRLRGAPGTGKTIALILKLLQTAYISIKNKRPVRLAYITPNKAVAEQAENIIRSLDEQGILDGLCEDVTIDVTTLHALAARHLRLDLDGITPLSLDADEGMRLQFELVDSVLNSYQKSGWLAKRMRCSELFQKQMGYNLSSIERRAFVYEIMNEFGAILDAYGAGSFDEKASKYLKEKRPSWSMQLNKDGDRQVVIDLYRIYKKELSDMGTISNDQLVADFLGHLDQFRWSNLRKRDGYDVIFVDELHFFNKQDRSAFHLLTRKQEEPPVVIMAYDPKQSTRDLFLPSLDGEEGNSALWRETKLGRIERMDLTDVFRYTPEILRLVSYIDALYPASLLGSDWAPHASFSRLEPGPLPTISEHADDLSLYNQIFNKAERLAHQQRRGSDVAILSLSHDLFHSYLRAGAKKDSYLPITSRDEIVSIQHAGKRFVFSMPEYVAGLQFKTVFVIGCNRQDAAAVGTHPDARRRFASLAYLAISRAEKVVELHYSLERGGPAELFHNAIEQEILRLI</sequence>
<dbReference type="GO" id="GO:0016787">
    <property type="term" value="F:hydrolase activity"/>
    <property type="evidence" value="ECO:0007669"/>
    <property type="project" value="UniProtKB-UniRule"/>
</dbReference>
<gene>
    <name evidence="8" type="ORF">D3869_01230</name>
</gene>
<evidence type="ECO:0000256" key="5">
    <source>
        <dbReference type="ARBA" id="ARBA00034923"/>
    </source>
</evidence>
<evidence type="ECO:0000256" key="2">
    <source>
        <dbReference type="ARBA" id="ARBA00022801"/>
    </source>
</evidence>
<dbReference type="GO" id="GO:0003677">
    <property type="term" value="F:DNA binding"/>
    <property type="evidence" value="ECO:0007669"/>
    <property type="project" value="InterPro"/>
</dbReference>
<dbReference type="InterPro" id="IPR000212">
    <property type="entry name" value="DNA_helicase_UvrD/REP"/>
</dbReference>
<dbReference type="GO" id="GO:0043138">
    <property type="term" value="F:3'-5' DNA helicase activity"/>
    <property type="evidence" value="ECO:0007669"/>
    <property type="project" value="TreeGrafter"/>
</dbReference>
<dbReference type="InterPro" id="IPR027417">
    <property type="entry name" value="P-loop_NTPase"/>
</dbReference>
<evidence type="ECO:0000256" key="1">
    <source>
        <dbReference type="ARBA" id="ARBA00022741"/>
    </source>
</evidence>
<proteinExistence type="predicted"/>
<dbReference type="Proteomes" id="UP000298693">
    <property type="component" value="Chromosome"/>
</dbReference>
<keyword evidence="2 6" id="KW-0378">Hydrolase</keyword>
<dbReference type="RefSeq" id="WP_137138617.1">
    <property type="nucleotide sequence ID" value="NZ_CP032345.1"/>
</dbReference>
<dbReference type="AlphaFoldDB" id="A0A4D8QUX3"/>
<accession>A0A4D8QUX3</accession>
<dbReference type="PANTHER" id="PTHR11070:SF2">
    <property type="entry name" value="ATP-DEPENDENT DNA HELICASE SRS2"/>
    <property type="match status" value="1"/>
</dbReference>
<dbReference type="SUPFAM" id="SSF52540">
    <property type="entry name" value="P-loop containing nucleoside triphosphate hydrolases"/>
    <property type="match status" value="1"/>
</dbReference>
<reference evidence="8 9" key="1">
    <citation type="submission" date="2018-09" db="EMBL/GenBank/DDBJ databases">
        <title>Whole genome based analysis of evolution and adaptive divergence in Indian and Brazilian strains of Azospirillum brasilense.</title>
        <authorList>
            <person name="Singh C."/>
            <person name="Tripathi A.K."/>
        </authorList>
    </citation>
    <scope>NUCLEOTIDE SEQUENCE [LARGE SCALE GENOMIC DNA]</scope>
    <source>
        <strain evidence="8 9">MTCC4039</strain>
    </source>
</reference>
<dbReference type="PROSITE" id="PS51198">
    <property type="entry name" value="UVRD_HELICASE_ATP_BIND"/>
    <property type="match status" value="1"/>
</dbReference>
<dbReference type="Pfam" id="PF00580">
    <property type="entry name" value="UvrD-helicase"/>
    <property type="match status" value="1"/>
</dbReference>